<dbReference type="PANTHER" id="PTHR11654">
    <property type="entry name" value="OLIGOPEPTIDE TRANSPORTER-RELATED"/>
    <property type="match status" value="1"/>
</dbReference>
<keyword evidence="7" id="KW-0653">Protein transport</keyword>
<organism evidence="13 14">
    <name type="scientific">Crocodylus porosus</name>
    <name type="common">Saltwater crocodile</name>
    <name type="synonym">Estuarine crocodile</name>
    <dbReference type="NCBI Taxonomy" id="8502"/>
    <lineage>
        <taxon>Eukaryota</taxon>
        <taxon>Metazoa</taxon>
        <taxon>Chordata</taxon>
        <taxon>Craniata</taxon>
        <taxon>Vertebrata</taxon>
        <taxon>Euteleostomi</taxon>
        <taxon>Archelosauria</taxon>
        <taxon>Archosauria</taxon>
        <taxon>Crocodylia</taxon>
        <taxon>Longirostres</taxon>
        <taxon>Crocodylidae</taxon>
        <taxon>Crocodylus</taxon>
    </lineage>
</organism>
<protein>
    <recommendedName>
        <fullName evidence="11">Solute carrier family 15 member 5</fullName>
    </recommendedName>
</protein>
<dbReference type="FunFam" id="1.20.1250.20:FF:000316">
    <property type="entry name" value="Solute carrier family 15, member 5"/>
    <property type="match status" value="1"/>
</dbReference>
<evidence type="ECO:0000256" key="10">
    <source>
        <dbReference type="ARBA" id="ARBA00058436"/>
    </source>
</evidence>
<evidence type="ECO:0000256" key="11">
    <source>
        <dbReference type="ARBA" id="ARBA00070839"/>
    </source>
</evidence>
<evidence type="ECO:0000256" key="9">
    <source>
        <dbReference type="ARBA" id="ARBA00023136"/>
    </source>
</evidence>
<dbReference type="GO" id="GO:0015293">
    <property type="term" value="F:symporter activity"/>
    <property type="evidence" value="ECO:0007669"/>
    <property type="project" value="UniProtKB-KW"/>
</dbReference>
<comment type="subcellular location">
    <subcellularLocation>
        <location evidence="1">Membrane</location>
        <topology evidence="1">Multi-pass membrane protein</topology>
    </subcellularLocation>
</comment>
<keyword evidence="6" id="KW-0571">Peptide transport</keyword>
<gene>
    <name evidence="13" type="primary">SLC15A5</name>
</gene>
<comment type="similarity">
    <text evidence="2">Belongs to the major facilitator superfamily. Proton-dependent oligopeptide transporter (POT/PTR) (TC 2.A.17) family.</text>
</comment>
<dbReference type="AlphaFoldDB" id="A0A7M4F5A9"/>
<keyword evidence="14" id="KW-1185">Reference proteome</keyword>
<comment type="function">
    <text evidence="10">Proton oligopeptide cotransporter.</text>
</comment>
<dbReference type="InterPro" id="IPR000109">
    <property type="entry name" value="POT_fam"/>
</dbReference>
<evidence type="ECO:0000256" key="4">
    <source>
        <dbReference type="ARBA" id="ARBA00022692"/>
    </source>
</evidence>
<feature type="transmembrane region" description="Helical" evidence="12">
    <location>
        <begin position="358"/>
        <end position="382"/>
    </location>
</feature>
<keyword evidence="4 12" id="KW-0812">Transmembrane</keyword>
<dbReference type="GeneTree" id="ENSGT00940000158916"/>
<dbReference type="Proteomes" id="UP000594220">
    <property type="component" value="Unplaced"/>
</dbReference>
<reference evidence="13" key="2">
    <citation type="submission" date="2025-09" db="UniProtKB">
        <authorList>
            <consortium name="Ensembl"/>
        </authorList>
    </citation>
    <scope>IDENTIFICATION</scope>
</reference>
<feature type="transmembrane region" description="Helical" evidence="12">
    <location>
        <begin position="89"/>
        <end position="114"/>
    </location>
</feature>
<evidence type="ECO:0000256" key="2">
    <source>
        <dbReference type="ARBA" id="ARBA00005982"/>
    </source>
</evidence>
<keyword evidence="8 12" id="KW-1133">Transmembrane helix</keyword>
<dbReference type="Pfam" id="PF00854">
    <property type="entry name" value="PTR2"/>
    <property type="match status" value="1"/>
</dbReference>
<dbReference type="OMA" id="TVNLCFI"/>
<feature type="transmembrane region" description="Helical" evidence="12">
    <location>
        <begin position="330"/>
        <end position="352"/>
    </location>
</feature>
<evidence type="ECO:0000256" key="7">
    <source>
        <dbReference type="ARBA" id="ARBA00022927"/>
    </source>
</evidence>
<evidence type="ECO:0000256" key="3">
    <source>
        <dbReference type="ARBA" id="ARBA00022448"/>
    </source>
</evidence>
<proteinExistence type="inferred from homology"/>
<dbReference type="GO" id="GO:0016020">
    <property type="term" value="C:membrane"/>
    <property type="evidence" value="ECO:0007669"/>
    <property type="project" value="UniProtKB-SubCell"/>
</dbReference>
<dbReference type="GO" id="GO:0015031">
    <property type="term" value="P:protein transport"/>
    <property type="evidence" value="ECO:0007669"/>
    <property type="project" value="UniProtKB-KW"/>
</dbReference>
<feature type="transmembrane region" description="Helical" evidence="12">
    <location>
        <begin position="479"/>
        <end position="497"/>
    </location>
</feature>
<dbReference type="GO" id="GO:0015833">
    <property type="term" value="P:peptide transport"/>
    <property type="evidence" value="ECO:0007669"/>
    <property type="project" value="UniProtKB-KW"/>
</dbReference>
<feature type="transmembrane region" description="Helical" evidence="12">
    <location>
        <begin position="37"/>
        <end position="56"/>
    </location>
</feature>
<evidence type="ECO:0000256" key="5">
    <source>
        <dbReference type="ARBA" id="ARBA00022847"/>
    </source>
</evidence>
<keyword evidence="5" id="KW-0769">Symport</keyword>
<sequence length="548" mass="61714">MIINAFEPDAGNSAGSNSEEKPQVAICLLLVELCERFIFFGIVCNMIVFCTVKLGYCNYQAAIVNMCFVGASMLTPVLVGWLAECLVGRIKLVYICTFLHFLGTVLLPLVAFPFEDFFIDRHHILHVLAQKEQKVVFYFALLTACLGTGGIRAILCPLSAFNLEDYGPKELLSFFNWLVSVFYWLVNLNSAVVFVSISYIQQSVAKNLGFLLPFVSAFMVMITIHMVHSEMIYKPKKGSPLLTTFGVVVNALKMCRVRYYHFCGDMTSWLDHAKENYGGWYSEIHVESTKSLVRLFPLFAFQILYRTCIMQIPSGYYLQTMNSNLNFNGFFLPIAAMNVISILPILFLAPILDRVLLPFLPLLSACFAGHLTAALSLIVAGFSEIHRKHFPPVEQTLSGRVLLVSSMPCFHLAPQYILLGVAEALVTPTYGIQGISMHFLTLFNGAGCFMGAFIVQTTYAGSQGIWFPHFLHEGKLERFFFFLASLMMVNTLGFWTISHRYSNLHQEYAKGFRGSSLQEKLLQHEKNLKFYDSVLETTSTLSPVETFL</sequence>
<feature type="transmembrane region" description="Helical" evidence="12">
    <location>
        <begin position="439"/>
        <end position="459"/>
    </location>
</feature>
<feature type="transmembrane region" description="Helical" evidence="12">
    <location>
        <begin position="295"/>
        <end position="318"/>
    </location>
</feature>
<feature type="transmembrane region" description="Helical" evidence="12">
    <location>
        <begin position="63"/>
        <end position="83"/>
    </location>
</feature>
<evidence type="ECO:0000256" key="1">
    <source>
        <dbReference type="ARBA" id="ARBA00004141"/>
    </source>
</evidence>
<evidence type="ECO:0000256" key="12">
    <source>
        <dbReference type="SAM" id="Phobius"/>
    </source>
</evidence>
<reference evidence="13" key="1">
    <citation type="submission" date="2025-08" db="UniProtKB">
        <authorList>
            <consortium name="Ensembl"/>
        </authorList>
    </citation>
    <scope>IDENTIFICATION</scope>
</reference>
<feature type="transmembrane region" description="Helical" evidence="12">
    <location>
        <begin position="135"/>
        <end position="155"/>
    </location>
</feature>
<dbReference type="Gene3D" id="1.20.1250.20">
    <property type="entry name" value="MFS general substrate transporter like domains"/>
    <property type="match status" value="1"/>
</dbReference>
<keyword evidence="3" id="KW-0813">Transport</keyword>
<name>A0A7M4F5A9_CROPO</name>
<evidence type="ECO:0000256" key="6">
    <source>
        <dbReference type="ARBA" id="ARBA00022856"/>
    </source>
</evidence>
<keyword evidence="9 12" id="KW-0472">Membrane</keyword>
<evidence type="ECO:0000313" key="13">
    <source>
        <dbReference type="Ensembl" id="ENSCPRP00005018109.1"/>
    </source>
</evidence>
<dbReference type="InterPro" id="IPR036259">
    <property type="entry name" value="MFS_trans_sf"/>
</dbReference>
<dbReference type="Ensembl" id="ENSCPRT00005021192.1">
    <property type="protein sequence ID" value="ENSCPRP00005018109.1"/>
    <property type="gene ID" value="ENSCPRG00005012625.1"/>
</dbReference>
<accession>A0A7M4F5A9</accession>
<evidence type="ECO:0000313" key="14">
    <source>
        <dbReference type="Proteomes" id="UP000594220"/>
    </source>
</evidence>
<feature type="transmembrane region" description="Helical" evidence="12">
    <location>
        <begin position="208"/>
        <end position="227"/>
    </location>
</feature>
<feature type="transmembrane region" description="Helical" evidence="12">
    <location>
        <begin position="175"/>
        <end position="196"/>
    </location>
</feature>
<evidence type="ECO:0000256" key="8">
    <source>
        <dbReference type="ARBA" id="ARBA00022989"/>
    </source>
</evidence>